<organism evidence="5 6">
    <name type="scientific">Vagococcus teuberi</name>
    <dbReference type="NCBI Taxonomy" id="519472"/>
    <lineage>
        <taxon>Bacteria</taxon>
        <taxon>Bacillati</taxon>
        <taxon>Bacillota</taxon>
        <taxon>Bacilli</taxon>
        <taxon>Lactobacillales</taxon>
        <taxon>Enterococcaceae</taxon>
        <taxon>Vagococcus</taxon>
    </lineage>
</organism>
<feature type="domain" description="Glycosyl hydrolase family 13 catalytic" evidence="4">
    <location>
        <begin position="13"/>
        <end position="214"/>
    </location>
</feature>
<proteinExistence type="inferred from homology"/>
<dbReference type="STRING" id="519472.BHY08_08790"/>
<gene>
    <name evidence="5" type="ORF">BHY08_08790</name>
</gene>
<dbReference type="InterPro" id="IPR045857">
    <property type="entry name" value="O16G_dom_2"/>
</dbReference>
<dbReference type="EMBL" id="CP017267">
    <property type="protein sequence ID" value="APB31901.1"/>
    <property type="molecule type" value="Genomic_DNA"/>
</dbReference>
<comment type="similarity">
    <text evidence="1">Belongs to the glycosyl hydrolase 13 family.</text>
</comment>
<dbReference type="FunFam" id="3.90.400.10:FF:000002">
    <property type="entry name" value="Sucrose isomerase"/>
    <property type="match status" value="1"/>
</dbReference>
<dbReference type="GO" id="GO:0009313">
    <property type="term" value="P:oligosaccharide catabolic process"/>
    <property type="evidence" value="ECO:0007669"/>
    <property type="project" value="TreeGrafter"/>
</dbReference>
<dbReference type="SUPFAM" id="SSF51445">
    <property type="entry name" value="(Trans)glycosidases"/>
    <property type="match status" value="1"/>
</dbReference>
<dbReference type="PANTHER" id="PTHR10357">
    <property type="entry name" value="ALPHA-AMYLASE FAMILY MEMBER"/>
    <property type="match status" value="1"/>
</dbReference>
<dbReference type="KEGG" id="vte:BHY08_08790"/>
<dbReference type="OrthoDB" id="9805159at2"/>
<dbReference type="AlphaFoldDB" id="A0A1J0A7J7"/>
<evidence type="ECO:0000259" key="4">
    <source>
        <dbReference type="SMART" id="SM00642"/>
    </source>
</evidence>
<dbReference type="InterPro" id="IPR017853">
    <property type="entry name" value="GH"/>
</dbReference>
<name>A0A1J0A7J7_9ENTE</name>
<protein>
    <recommendedName>
        <fullName evidence="4">Glycosyl hydrolase family 13 catalytic domain-containing protein</fullName>
    </recommendedName>
</protein>
<accession>A0A1J0A7J7</accession>
<evidence type="ECO:0000256" key="3">
    <source>
        <dbReference type="ARBA" id="ARBA00023295"/>
    </source>
</evidence>
<keyword evidence="6" id="KW-1185">Reference proteome</keyword>
<dbReference type="PANTHER" id="PTHR10357:SF179">
    <property type="entry name" value="NEUTRAL AND BASIC AMINO ACID TRANSPORT PROTEIN RBAT"/>
    <property type="match status" value="1"/>
</dbReference>
<dbReference type="Pfam" id="PF00128">
    <property type="entry name" value="Alpha-amylase"/>
    <property type="match status" value="1"/>
</dbReference>
<dbReference type="Gene3D" id="3.20.20.80">
    <property type="entry name" value="Glycosidases"/>
    <property type="match status" value="1"/>
</dbReference>
<evidence type="ECO:0000256" key="2">
    <source>
        <dbReference type="ARBA" id="ARBA00022801"/>
    </source>
</evidence>
<dbReference type="SMART" id="SM00642">
    <property type="entry name" value="Aamy"/>
    <property type="match status" value="1"/>
</dbReference>
<evidence type="ECO:0000313" key="5">
    <source>
        <dbReference type="EMBL" id="APB31901.1"/>
    </source>
</evidence>
<dbReference type="Proteomes" id="UP000191200">
    <property type="component" value="Chromosome"/>
</dbReference>
<keyword evidence="2" id="KW-0378">Hydrolase</keyword>
<keyword evidence="3" id="KW-0326">Glycosidase</keyword>
<evidence type="ECO:0000313" key="6">
    <source>
        <dbReference type="Proteomes" id="UP000191200"/>
    </source>
</evidence>
<dbReference type="InterPro" id="IPR006047">
    <property type="entry name" value="GH13_cat_dom"/>
</dbReference>
<sequence>MQKNWWQEAIFCQVYPKSFKDTNGDGIGDIKGITSTLDYIKSIGINTIWINPIFVLPQIDNGYDISNFYAIDDIFGNIDDVETLIEEAHKREIKIIFDLVLNHTSSKHPWFQEALKGKDNIYRDYYIWEDAGINGEEPNNWASFFGGSVWEKDKLSHQYYFHLFDKEMPDLNWENLEVQKAMLDIAKYWISKGIDGFRLDAFIHIAKASLSELRF</sequence>
<reference evidence="5 6" key="1">
    <citation type="submission" date="2016-09" db="EMBL/GenBank/DDBJ databases">
        <title>Vagococcus teuberi sp. nov., isolated from the Malian artisanal sour milk fene.</title>
        <authorList>
            <person name="Wullschleger S."/>
            <person name="Seifert C."/>
            <person name="Baumgartner S."/>
            <person name="Lacroix C."/>
            <person name="Bonfoh B."/>
            <person name="Stevens M.J."/>
            <person name="Meile L."/>
        </authorList>
    </citation>
    <scope>NUCLEOTIDE SEQUENCE [LARGE SCALE GENOMIC DNA]</scope>
    <source>
        <strain evidence="5 6">DSM 21459</strain>
    </source>
</reference>
<dbReference type="Gene3D" id="3.90.400.10">
    <property type="entry name" value="Oligo-1,6-glucosidase, Domain 2"/>
    <property type="match status" value="1"/>
</dbReference>
<evidence type="ECO:0000256" key="1">
    <source>
        <dbReference type="ARBA" id="ARBA00008061"/>
    </source>
</evidence>
<dbReference type="GO" id="GO:0004556">
    <property type="term" value="F:alpha-amylase activity"/>
    <property type="evidence" value="ECO:0007669"/>
    <property type="project" value="TreeGrafter"/>
</dbReference>